<evidence type="ECO:0000313" key="5">
    <source>
        <dbReference type="Proteomes" id="UP000184267"/>
    </source>
</evidence>
<dbReference type="OMA" id="HARSRIW"/>
<keyword evidence="1" id="KW-0233">DNA recombination</keyword>
<comment type="similarity">
    <text evidence="1">Belongs to the helicase family.</text>
</comment>
<organism evidence="4 5">
    <name type="scientific">Trametes pubescens</name>
    <name type="common">White-rot fungus</name>
    <dbReference type="NCBI Taxonomy" id="154538"/>
    <lineage>
        <taxon>Eukaryota</taxon>
        <taxon>Fungi</taxon>
        <taxon>Dikarya</taxon>
        <taxon>Basidiomycota</taxon>
        <taxon>Agaricomycotina</taxon>
        <taxon>Agaricomycetes</taxon>
        <taxon>Polyporales</taxon>
        <taxon>Polyporaceae</taxon>
        <taxon>Trametes</taxon>
    </lineage>
</organism>
<feature type="domain" description="DNA helicase Pif1-like DEAD-box helicase" evidence="3">
    <location>
        <begin position="197"/>
        <end position="406"/>
    </location>
</feature>
<keyword evidence="1" id="KW-0378">Hydrolase</keyword>
<dbReference type="OrthoDB" id="2986975at2759"/>
<comment type="cofactor">
    <cofactor evidence="1">
        <name>Mg(2+)</name>
        <dbReference type="ChEBI" id="CHEBI:18420"/>
    </cofactor>
</comment>
<evidence type="ECO:0000256" key="2">
    <source>
        <dbReference type="SAM" id="MobiDB-lite"/>
    </source>
</evidence>
<accession>A0A1M2W1Z7</accession>
<dbReference type="Gene3D" id="3.40.50.300">
    <property type="entry name" value="P-loop containing nucleotide triphosphate hydrolases"/>
    <property type="match status" value="1"/>
</dbReference>
<gene>
    <name evidence="4" type="ORF">TRAPUB_9574</name>
</gene>
<reference evidence="4 5" key="1">
    <citation type="submission" date="2016-10" db="EMBL/GenBank/DDBJ databases">
        <title>Genome sequence of the basidiomycete white-rot fungus Trametes pubescens.</title>
        <authorList>
            <person name="Makela M.R."/>
            <person name="Granchi Z."/>
            <person name="Peng M."/>
            <person name="De Vries R.P."/>
            <person name="Grigoriev I."/>
            <person name="Riley R."/>
            <person name="Hilden K."/>
        </authorList>
    </citation>
    <scope>NUCLEOTIDE SEQUENCE [LARGE SCALE GENOMIC DNA]</scope>
    <source>
        <strain evidence="4 5">FBCC735</strain>
    </source>
</reference>
<dbReference type="GO" id="GO:0006281">
    <property type="term" value="P:DNA repair"/>
    <property type="evidence" value="ECO:0007669"/>
    <property type="project" value="UniProtKB-KW"/>
</dbReference>
<dbReference type="AlphaFoldDB" id="A0A1M2W1Z7"/>
<comment type="caution">
    <text evidence="4">The sequence shown here is derived from an EMBL/GenBank/DDBJ whole genome shotgun (WGS) entry which is preliminary data.</text>
</comment>
<dbReference type="InterPro" id="IPR051055">
    <property type="entry name" value="PIF1_helicase"/>
</dbReference>
<dbReference type="GO" id="GO:0000723">
    <property type="term" value="P:telomere maintenance"/>
    <property type="evidence" value="ECO:0007669"/>
    <property type="project" value="InterPro"/>
</dbReference>
<dbReference type="GO" id="GO:0005524">
    <property type="term" value="F:ATP binding"/>
    <property type="evidence" value="ECO:0007669"/>
    <property type="project" value="UniProtKB-KW"/>
</dbReference>
<dbReference type="SUPFAM" id="SSF52540">
    <property type="entry name" value="P-loop containing nucleoside triphosphate hydrolases"/>
    <property type="match status" value="2"/>
</dbReference>
<dbReference type="EC" id="5.6.2.3" evidence="1"/>
<evidence type="ECO:0000313" key="4">
    <source>
        <dbReference type="EMBL" id="OJT13905.1"/>
    </source>
</evidence>
<protein>
    <recommendedName>
        <fullName evidence="1">ATP-dependent DNA helicase</fullName>
        <ecNumber evidence="1">5.6.2.3</ecNumber>
    </recommendedName>
</protein>
<dbReference type="Pfam" id="PF05970">
    <property type="entry name" value="PIF1"/>
    <property type="match status" value="1"/>
</dbReference>
<keyword evidence="1" id="KW-0067">ATP-binding</keyword>
<sequence length="748" mass="82838">MNVLYECLDARDDYSAQRRANAGSNDHAADDMIPFGLSDSQHCANDSLAFLSGEFEFTQESLADLVADGSIGKKTARHRDHMERMRRLLPDDPVGAQAVAREHVFRERPKRSTAEWKVVVARAKQAYLDKANGASSTGPTPAPGTARRPPTYGLPPIVEVLTVETMAILRSHAFDISRGPQDRDLLLLHTVIEKFSLNKQQMIAFSIAAKYLHHHETGPLRMYLGGMAGTGKSQVLLATICFLDARNESYRLLVLGPTGSSAALIGGFTYHSALGICVTSEQGFSTATTIAKLRGRIQRVSLIFIDEISMISCVDFVRINRQLAKALPESTDTFGGKAVILAGDFAQLPPPGAAPSLYSNSIGAWSKSASQYNQDCAIGKALWHQFTTVVILRQNMRQQGLSRDDADFRVALENMRYARCTAHDIALLQTRIWYPNVGDKRLMAPDFRDISIITARNAHRDAVNEMKAPAFAARCGKKLYRFVSLDTWGHSKESTSIRKAQRAYNATADPSRTSNIIPRKVQEQLWALPPSLTDHQAGVLQLCEGMPVLLKYNEATELCATNGAEAVVHCWDSQRLGTHHEVLNTLYVRLVNPPRPVQLPGLELNVIPMPRTRKSIKCTLPVDDLTVSIQREQVMVLPNFAMTDFASQGRTRPHNVCHLEDCKNHQSIYTCLSRSSSLAGTLIVGNFDFSKLRGGASGALRREFRELELLDEITRLRTEKNLPSHVNDTKNAMTLGWLQSHPATTLCK</sequence>
<dbReference type="GO" id="GO:0043139">
    <property type="term" value="F:5'-3' DNA helicase activity"/>
    <property type="evidence" value="ECO:0007669"/>
    <property type="project" value="UniProtKB-EC"/>
</dbReference>
<dbReference type="GO" id="GO:0016887">
    <property type="term" value="F:ATP hydrolysis activity"/>
    <property type="evidence" value="ECO:0007669"/>
    <property type="project" value="RHEA"/>
</dbReference>
<name>A0A1M2W1Z7_TRAPU</name>
<keyword evidence="5" id="KW-1185">Reference proteome</keyword>
<dbReference type="InterPro" id="IPR010285">
    <property type="entry name" value="DNA_helicase_pif1-like_DEAD"/>
</dbReference>
<proteinExistence type="inferred from homology"/>
<dbReference type="EMBL" id="MNAD01000354">
    <property type="protein sequence ID" value="OJT13905.1"/>
    <property type="molecule type" value="Genomic_DNA"/>
</dbReference>
<evidence type="ECO:0000256" key="1">
    <source>
        <dbReference type="RuleBase" id="RU363044"/>
    </source>
</evidence>
<dbReference type="Proteomes" id="UP000184267">
    <property type="component" value="Unassembled WGS sequence"/>
</dbReference>
<dbReference type="InterPro" id="IPR027417">
    <property type="entry name" value="P-loop_NTPase"/>
</dbReference>
<feature type="compositionally biased region" description="Low complexity" evidence="2">
    <location>
        <begin position="133"/>
        <end position="151"/>
    </location>
</feature>
<dbReference type="STRING" id="154538.A0A1M2W1Z7"/>
<keyword evidence="1 4" id="KW-0347">Helicase</keyword>
<keyword evidence="1" id="KW-0227">DNA damage</keyword>
<keyword evidence="1" id="KW-0547">Nucleotide-binding</keyword>
<dbReference type="PANTHER" id="PTHR47642">
    <property type="entry name" value="ATP-DEPENDENT DNA HELICASE"/>
    <property type="match status" value="1"/>
</dbReference>
<dbReference type="GO" id="GO:0006310">
    <property type="term" value="P:DNA recombination"/>
    <property type="evidence" value="ECO:0007669"/>
    <property type="project" value="UniProtKB-KW"/>
</dbReference>
<keyword evidence="1" id="KW-0234">DNA repair</keyword>
<comment type="catalytic activity">
    <reaction evidence="1">
        <text>ATP + H2O = ADP + phosphate + H(+)</text>
        <dbReference type="Rhea" id="RHEA:13065"/>
        <dbReference type="ChEBI" id="CHEBI:15377"/>
        <dbReference type="ChEBI" id="CHEBI:15378"/>
        <dbReference type="ChEBI" id="CHEBI:30616"/>
        <dbReference type="ChEBI" id="CHEBI:43474"/>
        <dbReference type="ChEBI" id="CHEBI:456216"/>
        <dbReference type="EC" id="5.6.2.3"/>
    </reaction>
</comment>
<evidence type="ECO:0000259" key="3">
    <source>
        <dbReference type="Pfam" id="PF05970"/>
    </source>
</evidence>
<feature type="region of interest" description="Disordered" evidence="2">
    <location>
        <begin position="130"/>
        <end position="151"/>
    </location>
</feature>